<reference evidence="1" key="1">
    <citation type="submission" date="2021-02" db="EMBL/GenBank/DDBJ databases">
        <authorList>
            <person name="Nowell W R."/>
        </authorList>
    </citation>
    <scope>NUCLEOTIDE SEQUENCE</scope>
</reference>
<dbReference type="AlphaFoldDB" id="A0A820CQX5"/>
<dbReference type="Proteomes" id="UP000663868">
    <property type="component" value="Unassembled WGS sequence"/>
</dbReference>
<evidence type="ECO:0000313" key="1">
    <source>
        <dbReference type="EMBL" id="CAF4221562.1"/>
    </source>
</evidence>
<gene>
    <name evidence="1" type="ORF">KXQ929_LOCUS41225</name>
</gene>
<sequence length="58" mass="7018">ATEQFRKVYPDLVRINNEPILVSFSRMFKTFINQRSISQDTRVFTYTKDEDNKIKKIF</sequence>
<feature type="non-terminal residue" evidence="1">
    <location>
        <position position="1"/>
    </location>
</feature>
<name>A0A820CQX5_9BILA</name>
<proteinExistence type="predicted"/>
<comment type="caution">
    <text evidence="1">The sequence shown here is derived from an EMBL/GenBank/DDBJ whole genome shotgun (WGS) entry which is preliminary data.</text>
</comment>
<organism evidence="1 2">
    <name type="scientific">Adineta steineri</name>
    <dbReference type="NCBI Taxonomy" id="433720"/>
    <lineage>
        <taxon>Eukaryota</taxon>
        <taxon>Metazoa</taxon>
        <taxon>Spiralia</taxon>
        <taxon>Gnathifera</taxon>
        <taxon>Rotifera</taxon>
        <taxon>Eurotatoria</taxon>
        <taxon>Bdelloidea</taxon>
        <taxon>Adinetida</taxon>
        <taxon>Adinetidae</taxon>
        <taxon>Adineta</taxon>
    </lineage>
</organism>
<protein>
    <submittedName>
        <fullName evidence="1">Uncharacterized protein</fullName>
    </submittedName>
</protein>
<evidence type="ECO:0000313" key="2">
    <source>
        <dbReference type="Proteomes" id="UP000663868"/>
    </source>
</evidence>
<dbReference type="EMBL" id="CAJOBB010009108">
    <property type="protein sequence ID" value="CAF4221562.1"/>
    <property type="molecule type" value="Genomic_DNA"/>
</dbReference>
<accession>A0A820CQX5</accession>